<evidence type="ECO:0000256" key="1">
    <source>
        <dbReference type="ARBA" id="ARBA00007749"/>
    </source>
</evidence>
<keyword evidence="7" id="KW-1185">Reference proteome</keyword>
<dbReference type="Proteomes" id="UP001597260">
    <property type="component" value="Unassembled WGS sequence"/>
</dbReference>
<evidence type="ECO:0000256" key="4">
    <source>
        <dbReference type="ARBA" id="ARBA00022833"/>
    </source>
</evidence>
<dbReference type="InterPro" id="IPR051013">
    <property type="entry name" value="MBL_superfamily_lactonases"/>
</dbReference>
<evidence type="ECO:0000313" key="6">
    <source>
        <dbReference type="EMBL" id="MFD1322441.1"/>
    </source>
</evidence>
<dbReference type="EMBL" id="JBHTMP010000020">
    <property type="protein sequence ID" value="MFD1322441.1"/>
    <property type="molecule type" value="Genomic_DNA"/>
</dbReference>
<keyword evidence="2" id="KW-0479">Metal-binding</keyword>
<keyword evidence="4" id="KW-0862">Zinc</keyword>
<dbReference type="Gene3D" id="3.60.15.10">
    <property type="entry name" value="Ribonuclease Z/Hydroxyacylglutathione hydrolase-like"/>
    <property type="match status" value="1"/>
</dbReference>
<dbReference type="Pfam" id="PF00753">
    <property type="entry name" value="Lactamase_B"/>
    <property type="match status" value="1"/>
</dbReference>
<sequence>MNHGHPIERSRFLLAAAALGIGATQLGRVTAAAAAGTGRSRTTTAVRSVGGFDVIALYDASGPFFTTRQVAFPTATPVDWERAERLDPAAFGPDDQWNLDFRCYAIRRPNGRVILVDTGVGPAGSPASSWAPVPGHLPQRLIDAGIDTDDVDLVVLTHVHSDHVGWSVHPDGVPMFANARYVLQHDEIAALEAGGGEAMLRYLVDPLRRAGRLWEVSGATPLVGGSGGSDRCRSTTVRVVPTPGHTPGHQSVLVEGGRRQIAITGDVLVHAVQLVNPDVGYRYEDDQEIARVTRQALLAEAGSRHTLLATAHLRQPFVTAPSPGRPRHR</sequence>
<feature type="domain" description="Metallo-beta-lactamase" evidence="5">
    <location>
        <begin position="100"/>
        <end position="312"/>
    </location>
</feature>
<dbReference type="InterPro" id="IPR001279">
    <property type="entry name" value="Metallo-B-lactamas"/>
</dbReference>
<comment type="similarity">
    <text evidence="1">Belongs to the metallo-beta-lactamase superfamily.</text>
</comment>
<dbReference type="SMART" id="SM00849">
    <property type="entry name" value="Lactamase_B"/>
    <property type="match status" value="1"/>
</dbReference>
<evidence type="ECO:0000313" key="7">
    <source>
        <dbReference type="Proteomes" id="UP001597260"/>
    </source>
</evidence>
<gene>
    <name evidence="6" type="ORF">ACFQ4H_15190</name>
</gene>
<evidence type="ECO:0000259" key="5">
    <source>
        <dbReference type="SMART" id="SM00849"/>
    </source>
</evidence>
<reference evidence="7" key="1">
    <citation type="journal article" date="2019" name="Int. J. Syst. Evol. Microbiol.">
        <title>The Global Catalogue of Microorganisms (GCM) 10K type strain sequencing project: providing services to taxonomists for standard genome sequencing and annotation.</title>
        <authorList>
            <consortium name="The Broad Institute Genomics Platform"/>
            <consortium name="The Broad Institute Genome Sequencing Center for Infectious Disease"/>
            <person name="Wu L."/>
            <person name="Ma J."/>
        </authorList>
    </citation>
    <scope>NUCLEOTIDE SEQUENCE [LARGE SCALE GENOMIC DNA]</scope>
    <source>
        <strain evidence="7">JCM 31037</strain>
    </source>
</reference>
<dbReference type="PANTHER" id="PTHR42978">
    <property type="entry name" value="QUORUM-QUENCHING LACTONASE YTNP-RELATED-RELATED"/>
    <property type="match status" value="1"/>
</dbReference>
<protein>
    <submittedName>
        <fullName evidence="6">MBL fold metallo-hydrolase</fullName>
    </submittedName>
</protein>
<accession>A0ABW3YDN7</accession>
<evidence type="ECO:0000256" key="3">
    <source>
        <dbReference type="ARBA" id="ARBA00022801"/>
    </source>
</evidence>
<proteinExistence type="inferred from homology"/>
<dbReference type="RefSeq" id="WP_377571463.1">
    <property type="nucleotide sequence ID" value="NZ_JBHTMP010000020.1"/>
</dbReference>
<organism evidence="6 7">
    <name type="scientific">Micromonospora sonneratiae</name>
    <dbReference type="NCBI Taxonomy" id="1184706"/>
    <lineage>
        <taxon>Bacteria</taxon>
        <taxon>Bacillati</taxon>
        <taxon>Actinomycetota</taxon>
        <taxon>Actinomycetes</taxon>
        <taxon>Micromonosporales</taxon>
        <taxon>Micromonosporaceae</taxon>
        <taxon>Micromonospora</taxon>
    </lineage>
</organism>
<evidence type="ECO:0000256" key="2">
    <source>
        <dbReference type="ARBA" id="ARBA00022723"/>
    </source>
</evidence>
<dbReference type="SUPFAM" id="SSF56281">
    <property type="entry name" value="Metallo-hydrolase/oxidoreductase"/>
    <property type="match status" value="1"/>
</dbReference>
<comment type="caution">
    <text evidence="6">The sequence shown here is derived from an EMBL/GenBank/DDBJ whole genome shotgun (WGS) entry which is preliminary data.</text>
</comment>
<name>A0ABW3YDN7_9ACTN</name>
<dbReference type="PANTHER" id="PTHR42978:SF6">
    <property type="entry name" value="QUORUM-QUENCHING LACTONASE YTNP-RELATED"/>
    <property type="match status" value="1"/>
</dbReference>
<keyword evidence="3" id="KW-0378">Hydrolase</keyword>
<dbReference type="InterPro" id="IPR036866">
    <property type="entry name" value="RibonucZ/Hydroxyglut_hydro"/>
</dbReference>